<dbReference type="AlphaFoldDB" id="A0A7W9DJY3"/>
<dbReference type="InterPro" id="IPR005532">
    <property type="entry name" value="SUMF_dom"/>
</dbReference>
<comment type="caution">
    <text evidence="2">The sequence shown here is derived from an EMBL/GenBank/DDBJ whole genome shotgun (WGS) entry which is preliminary data.</text>
</comment>
<gene>
    <name evidence="2" type="ORF">HDE69_002745</name>
</gene>
<dbReference type="InterPro" id="IPR051043">
    <property type="entry name" value="Sulfatase_Mod_Factor_Kinase"/>
</dbReference>
<dbReference type="PANTHER" id="PTHR23150:SF19">
    <property type="entry name" value="FORMYLGLYCINE-GENERATING ENZYME"/>
    <property type="match status" value="1"/>
</dbReference>
<dbReference type="Gene3D" id="3.90.1580.10">
    <property type="entry name" value="paralog of FGE (formylglycine-generating enzyme)"/>
    <property type="match status" value="1"/>
</dbReference>
<dbReference type="InterPro" id="IPR016187">
    <property type="entry name" value="CTDL_fold"/>
</dbReference>
<dbReference type="PANTHER" id="PTHR23150">
    <property type="entry name" value="SULFATASE MODIFYING FACTOR 1, 2"/>
    <property type="match status" value="1"/>
</dbReference>
<dbReference type="EMBL" id="JACHCF010000006">
    <property type="protein sequence ID" value="MBB5621682.1"/>
    <property type="molecule type" value="Genomic_DNA"/>
</dbReference>
<organism evidence="2 3">
    <name type="scientific">Pedobacter cryoconitis</name>
    <dbReference type="NCBI Taxonomy" id="188932"/>
    <lineage>
        <taxon>Bacteria</taxon>
        <taxon>Pseudomonadati</taxon>
        <taxon>Bacteroidota</taxon>
        <taxon>Sphingobacteriia</taxon>
        <taxon>Sphingobacteriales</taxon>
        <taxon>Sphingobacteriaceae</taxon>
        <taxon>Pedobacter</taxon>
    </lineage>
</organism>
<name>A0A7W9DJY3_9SPHI</name>
<dbReference type="PROSITE" id="PS51257">
    <property type="entry name" value="PROKAR_LIPOPROTEIN"/>
    <property type="match status" value="1"/>
</dbReference>
<dbReference type="InterPro" id="IPR042095">
    <property type="entry name" value="SUMF_sf"/>
</dbReference>
<dbReference type="RefSeq" id="WP_260319772.1">
    <property type="nucleotide sequence ID" value="NZ_JACHCF010000006.1"/>
</dbReference>
<evidence type="ECO:0000313" key="3">
    <source>
        <dbReference type="Proteomes" id="UP000537718"/>
    </source>
</evidence>
<sequence length="379" mass="42544">MNKRVFYLLPLLFSLACKQKIKQQDTVTLSHKPNTSCSSTLPVRYGVPVACKISKTSIVKKGNVSHKMRWVPAGNFVMGARDNEGRMDEYPAHEVKLSGFWMDETVVTNAQFEAFVKATGYVTVAERKPDWEELKKQLPAGTSKPADDVLVPAALTFTPPSHPVPLNNASLWWSWTPGANWRHPEGPSSALKGRENYPVTQVAWEDAAAYAKWAGKRLPTEAEWEYAARGGLKDAIYSWGNEPVQKGKPKANTWQGSFPDKNTNWDHFRGIAPVASFAPNQYGLYDMSGNVWEWVADWYDENYYQTISNQITWNPKGPIKSYDPQEPSISKKVTRGGSYLCNESYCKGYRVTARMKTSPDTGLQNTGFRCVSSKPKPKS</sequence>
<proteinExistence type="predicted"/>
<feature type="domain" description="Sulfatase-modifying factor enzyme-like" evidence="1">
    <location>
        <begin position="67"/>
        <end position="371"/>
    </location>
</feature>
<evidence type="ECO:0000259" key="1">
    <source>
        <dbReference type="Pfam" id="PF03781"/>
    </source>
</evidence>
<dbReference type="Pfam" id="PF03781">
    <property type="entry name" value="FGE-sulfatase"/>
    <property type="match status" value="1"/>
</dbReference>
<dbReference type="SUPFAM" id="SSF56436">
    <property type="entry name" value="C-type lectin-like"/>
    <property type="match status" value="1"/>
</dbReference>
<accession>A0A7W9DJY3</accession>
<dbReference type="GO" id="GO:0120147">
    <property type="term" value="F:formylglycine-generating oxidase activity"/>
    <property type="evidence" value="ECO:0007669"/>
    <property type="project" value="TreeGrafter"/>
</dbReference>
<dbReference type="Proteomes" id="UP000537718">
    <property type="component" value="Unassembled WGS sequence"/>
</dbReference>
<protein>
    <submittedName>
        <fullName evidence="2">Formylglycine-generating enzyme required for sulfatase activity</fullName>
    </submittedName>
</protein>
<reference evidence="2 3" key="1">
    <citation type="submission" date="2020-08" db="EMBL/GenBank/DDBJ databases">
        <title>Genomic Encyclopedia of Type Strains, Phase IV (KMG-V): Genome sequencing to study the core and pangenomes of soil and plant-associated prokaryotes.</title>
        <authorList>
            <person name="Whitman W."/>
        </authorList>
    </citation>
    <scope>NUCLEOTIDE SEQUENCE [LARGE SCALE GENOMIC DNA]</scope>
    <source>
        <strain evidence="2 3">MP7CTX6</strain>
    </source>
</reference>
<evidence type="ECO:0000313" key="2">
    <source>
        <dbReference type="EMBL" id="MBB5621682.1"/>
    </source>
</evidence>